<proteinExistence type="predicted"/>
<dbReference type="PANTHER" id="PTHR32063:SF32">
    <property type="entry name" value="AMINOGLYCOSIDE EFFLUX PUMP-RELATED"/>
    <property type="match status" value="1"/>
</dbReference>
<dbReference type="GO" id="GO:0042910">
    <property type="term" value="F:xenobiotic transmembrane transporter activity"/>
    <property type="evidence" value="ECO:0007669"/>
    <property type="project" value="TreeGrafter"/>
</dbReference>
<dbReference type="PRINTS" id="PR00702">
    <property type="entry name" value="ACRIFLAVINRP"/>
</dbReference>
<dbReference type="SUPFAM" id="SSF82866">
    <property type="entry name" value="Multidrug efflux transporter AcrB transmembrane domain"/>
    <property type="match status" value="1"/>
</dbReference>
<reference evidence="3 4" key="1">
    <citation type="submission" date="2016-07" db="EMBL/GenBank/DDBJ databases">
        <title>Draft Genome Sequence of Methylobrevis pamukkalensis PK2.</title>
        <authorList>
            <person name="Vasilenko O.V."/>
            <person name="Doronina N.V."/>
            <person name="Shmareva M.N."/>
            <person name="Tarlachkov S.V."/>
            <person name="Mustakhimov I."/>
            <person name="Trotsenko Y.A."/>
        </authorList>
    </citation>
    <scope>NUCLEOTIDE SEQUENCE [LARGE SCALE GENOMIC DNA]</scope>
    <source>
        <strain evidence="3 4">PK2</strain>
    </source>
</reference>
<dbReference type="Pfam" id="PF00873">
    <property type="entry name" value="ACR_tran"/>
    <property type="match status" value="1"/>
</dbReference>
<evidence type="ECO:0000256" key="1">
    <source>
        <dbReference type="SAM" id="MobiDB-lite"/>
    </source>
</evidence>
<keyword evidence="2" id="KW-1133">Transmembrane helix</keyword>
<comment type="caution">
    <text evidence="3">The sequence shown here is derived from an EMBL/GenBank/DDBJ whole genome shotgun (WGS) entry which is preliminary data.</text>
</comment>
<keyword evidence="4" id="KW-1185">Reference proteome</keyword>
<dbReference type="EMBL" id="MCRJ01000185">
    <property type="protein sequence ID" value="ODN68413.1"/>
    <property type="molecule type" value="Genomic_DNA"/>
</dbReference>
<dbReference type="Gene3D" id="3.30.2090.10">
    <property type="entry name" value="Multidrug efflux transporter AcrB TolC docking domain, DN and DC subdomains"/>
    <property type="match status" value="1"/>
</dbReference>
<name>A0A1E3GWI3_9HYPH</name>
<dbReference type="GO" id="GO:0005886">
    <property type="term" value="C:plasma membrane"/>
    <property type="evidence" value="ECO:0007669"/>
    <property type="project" value="TreeGrafter"/>
</dbReference>
<dbReference type="PANTHER" id="PTHR32063">
    <property type="match status" value="1"/>
</dbReference>
<feature type="transmembrane region" description="Helical" evidence="2">
    <location>
        <begin position="400"/>
        <end position="420"/>
    </location>
</feature>
<dbReference type="Gene3D" id="1.20.1640.10">
    <property type="entry name" value="Multidrug efflux transporter AcrB transmembrane domain"/>
    <property type="match status" value="2"/>
</dbReference>
<feature type="transmembrane region" description="Helical" evidence="2">
    <location>
        <begin position="41"/>
        <end position="58"/>
    </location>
</feature>
<feature type="transmembrane region" description="Helical" evidence="2">
    <location>
        <begin position="376"/>
        <end position="393"/>
    </location>
</feature>
<dbReference type="Gene3D" id="3.30.70.1430">
    <property type="entry name" value="Multidrug efflux transporter AcrB pore domain"/>
    <property type="match status" value="1"/>
</dbReference>
<gene>
    <name evidence="3" type="primary">acrB_2</name>
    <name evidence="3" type="ORF">A6302_04289</name>
</gene>
<evidence type="ECO:0000313" key="4">
    <source>
        <dbReference type="Proteomes" id="UP000094622"/>
    </source>
</evidence>
<dbReference type="Gene3D" id="3.30.70.1440">
    <property type="entry name" value="Multidrug efflux transporter AcrB pore domain"/>
    <property type="match status" value="1"/>
</dbReference>
<feature type="transmembrane region" description="Helical" evidence="2">
    <location>
        <begin position="475"/>
        <end position="496"/>
    </location>
</feature>
<keyword evidence="2" id="KW-0812">Transmembrane</keyword>
<feature type="transmembrane region" description="Helical" evidence="2">
    <location>
        <begin position="426"/>
        <end position="450"/>
    </location>
</feature>
<dbReference type="InterPro" id="IPR001036">
    <property type="entry name" value="Acrflvin-R"/>
</dbReference>
<accession>A0A1E3GWI3</accession>
<dbReference type="PATRIC" id="fig|1439726.3.peg.4549"/>
<keyword evidence="2" id="KW-0472">Membrane</keyword>
<dbReference type="SUPFAM" id="SSF82714">
    <property type="entry name" value="Multidrug efflux transporter AcrB TolC docking domain, DN and DC subdomains"/>
    <property type="match status" value="1"/>
</dbReference>
<evidence type="ECO:0000256" key="2">
    <source>
        <dbReference type="SAM" id="Phobius"/>
    </source>
</evidence>
<dbReference type="FunFam" id="3.30.70.1430:FF:000002">
    <property type="entry name" value="Efflux pump membrane transporter"/>
    <property type="match status" value="1"/>
</dbReference>
<dbReference type="InterPro" id="IPR027463">
    <property type="entry name" value="AcrB_DN_DC_subdom"/>
</dbReference>
<dbReference type="SUPFAM" id="SSF82693">
    <property type="entry name" value="Multidrug efflux transporter AcrB pore domain, PN1, PN2, PC1 and PC2 subdomains"/>
    <property type="match status" value="2"/>
</dbReference>
<evidence type="ECO:0000313" key="3">
    <source>
        <dbReference type="EMBL" id="ODN68413.1"/>
    </source>
</evidence>
<dbReference type="AlphaFoldDB" id="A0A1E3GWI3"/>
<organism evidence="3 4">
    <name type="scientific">Methylobrevis pamukkalensis</name>
    <dbReference type="NCBI Taxonomy" id="1439726"/>
    <lineage>
        <taxon>Bacteria</taxon>
        <taxon>Pseudomonadati</taxon>
        <taxon>Pseudomonadota</taxon>
        <taxon>Alphaproteobacteria</taxon>
        <taxon>Hyphomicrobiales</taxon>
        <taxon>Pleomorphomonadaceae</taxon>
        <taxon>Methylobrevis</taxon>
    </lineage>
</organism>
<protein>
    <submittedName>
        <fullName evidence="3">Multidrug efflux pump subunit AcrB</fullName>
    </submittedName>
</protein>
<sequence length="562" mass="59016">MLKPVTVGHARGGLFGMFNRGFDRTAQAYGRGVGGLLRRPLRMLAVFLLICGAVFVMFRELPSSFLPPEDQGMLMTMIELPSGASSTRTRAVVEQVERYYLEEEKAAVDSVFATIGFSFSGSGQNAAIAFVKLKDFAERSDPALSAAAVSGRAMRAFSQIRDGRVIALAPPAIPNLGTSSGFNMYLQDTAGAGHAALVAARTRLLELSRASALVSGVRQSGQEDQAQFKIDVDQERAGALGVDLSDINTTLSVAYAGRYVNDFINQDKIRPVYVQADAPFRMSPESFADWQVRNGAGDMVPFSAFAGTSWTFGSPKLDRYNGISAVGIEGAAPSGVSSGDAMTEMDRLVGEVGGGFTSAWTGLSYQEEISGNQAPALYAISMLVVFLCLAALYESWSIPFSVMLAVPIGVLGALAAATLFGQSNDVYFKVGLLTTIGLAAKNAILIVEFAKELEAGGRGLVAATVEASLLRLRPILMTSFAFILGVLPLAIASGAGSGAQNAVGIGVMGGMIAATFLGIFFVPLFYVTVRAAVAKLRKTPDAGAPEAGTKDAVAGDARTPVQ</sequence>
<feature type="transmembrane region" description="Helical" evidence="2">
    <location>
        <begin position="502"/>
        <end position="529"/>
    </location>
</feature>
<feature type="region of interest" description="Disordered" evidence="1">
    <location>
        <begin position="541"/>
        <end position="562"/>
    </location>
</feature>
<dbReference type="Proteomes" id="UP000094622">
    <property type="component" value="Unassembled WGS sequence"/>
</dbReference>